<protein>
    <submittedName>
        <fullName evidence="9">HlyD family secretion protein</fullName>
    </submittedName>
</protein>
<dbReference type="GO" id="GO:0016020">
    <property type="term" value="C:membrane"/>
    <property type="evidence" value="ECO:0007669"/>
    <property type="project" value="UniProtKB-SubCell"/>
</dbReference>
<evidence type="ECO:0000256" key="3">
    <source>
        <dbReference type="ARBA" id="ARBA00022692"/>
    </source>
</evidence>
<evidence type="ECO:0000313" key="10">
    <source>
        <dbReference type="Proteomes" id="UP000622687"/>
    </source>
</evidence>
<keyword evidence="10" id="KW-1185">Reference proteome</keyword>
<evidence type="ECO:0000256" key="5">
    <source>
        <dbReference type="ARBA" id="ARBA00023136"/>
    </source>
</evidence>
<dbReference type="PANTHER" id="PTHR30386">
    <property type="entry name" value="MEMBRANE FUSION SUBUNIT OF EMRAB-TOLC MULTIDRUG EFFLUX PUMP"/>
    <property type="match status" value="1"/>
</dbReference>
<organism evidence="9 10">
    <name type="scientific">Clostridium aciditolerans</name>
    <dbReference type="NCBI Taxonomy" id="339861"/>
    <lineage>
        <taxon>Bacteria</taxon>
        <taxon>Bacillati</taxon>
        <taxon>Bacillota</taxon>
        <taxon>Clostridia</taxon>
        <taxon>Eubacteriales</taxon>
        <taxon>Clostridiaceae</taxon>
        <taxon>Clostridium</taxon>
    </lineage>
</organism>
<dbReference type="InterPro" id="IPR058625">
    <property type="entry name" value="MdtA-like_BSH"/>
</dbReference>
<dbReference type="SUPFAM" id="SSF111369">
    <property type="entry name" value="HlyD-like secretion proteins"/>
    <property type="match status" value="1"/>
</dbReference>
<dbReference type="Proteomes" id="UP000622687">
    <property type="component" value="Unassembled WGS sequence"/>
</dbReference>
<dbReference type="EMBL" id="JAEEGB010000045">
    <property type="protein sequence ID" value="MBI6875522.1"/>
    <property type="molecule type" value="Genomic_DNA"/>
</dbReference>
<dbReference type="InterPro" id="IPR058634">
    <property type="entry name" value="AaeA-lik-b-barrel"/>
</dbReference>
<comment type="similarity">
    <text evidence="2">Belongs to the membrane fusion protein (MFP) (TC 8.A.1) family.</text>
</comment>
<sequence length="217" mass="23361">MKSKRKTLITAVLALMVIAMAGVGTYYWYNNTYYVSTEDATVSSDLVKAGPQISGKLLELYVNEGQHVEKGQIIARQDMGTLPDTSLEMSIIRAPITGTVIKKQGTVGEIVSPGQSLAIMIDPSAVYINANIEETKLEKLKIGQPVDITVDEYGSSKLTGKVQSIGEATAATFSLLPTSSGGTFTKVTQKVPVKIKLDKYNVKLQPGISVVVKIHVK</sequence>
<evidence type="ECO:0000313" key="9">
    <source>
        <dbReference type="EMBL" id="MBI6875522.1"/>
    </source>
</evidence>
<evidence type="ECO:0000256" key="6">
    <source>
        <dbReference type="SAM" id="Phobius"/>
    </source>
</evidence>
<dbReference type="Gene3D" id="2.40.30.170">
    <property type="match status" value="1"/>
</dbReference>
<keyword evidence="5 6" id="KW-0472">Membrane</keyword>
<feature type="transmembrane region" description="Helical" evidence="6">
    <location>
        <begin position="7"/>
        <end position="29"/>
    </location>
</feature>
<dbReference type="GO" id="GO:0055085">
    <property type="term" value="P:transmembrane transport"/>
    <property type="evidence" value="ECO:0007669"/>
    <property type="project" value="InterPro"/>
</dbReference>
<evidence type="ECO:0000259" key="8">
    <source>
        <dbReference type="Pfam" id="PF25963"/>
    </source>
</evidence>
<comment type="caution">
    <text evidence="9">The sequence shown here is derived from an EMBL/GenBank/DDBJ whole genome shotgun (WGS) entry which is preliminary data.</text>
</comment>
<evidence type="ECO:0000256" key="4">
    <source>
        <dbReference type="ARBA" id="ARBA00022989"/>
    </source>
</evidence>
<feature type="domain" description="Multidrug resistance protein MdtA-like barrel-sandwich hybrid" evidence="7">
    <location>
        <begin position="47"/>
        <end position="121"/>
    </location>
</feature>
<name>A0A934I3Q2_9CLOT</name>
<dbReference type="PANTHER" id="PTHR30386:SF26">
    <property type="entry name" value="TRANSPORT PROTEIN COMB"/>
    <property type="match status" value="1"/>
</dbReference>
<evidence type="ECO:0000256" key="2">
    <source>
        <dbReference type="ARBA" id="ARBA00009477"/>
    </source>
</evidence>
<comment type="subcellular location">
    <subcellularLocation>
        <location evidence="1">Membrane</location>
        <topology evidence="1">Single-pass membrane protein</topology>
    </subcellularLocation>
</comment>
<dbReference type="Gene3D" id="2.40.50.100">
    <property type="match status" value="1"/>
</dbReference>
<feature type="domain" description="p-hydroxybenzoic acid efflux pump subunit AaeA-like beta-barrel" evidence="8">
    <location>
        <begin position="126"/>
        <end position="215"/>
    </location>
</feature>
<dbReference type="AlphaFoldDB" id="A0A934I3Q2"/>
<reference evidence="9" key="1">
    <citation type="submission" date="2020-12" db="EMBL/GenBank/DDBJ databases">
        <title>Clostridium thailandense sp. nov., a novel acetogenic bacterium isolated from peat land soil in Thailand.</title>
        <authorList>
            <person name="Chaikitkaew S."/>
            <person name="Birkeland N.K."/>
        </authorList>
    </citation>
    <scope>NUCLEOTIDE SEQUENCE</scope>
    <source>
        <strain evidence="9">DSM 17425</strain>
    </source>
</reference>
<dbReference type="Pfam" id="PF25917">
    <property type="entry name" value="BSH_RND"/>
    <property type="match status" value="1"/>
</dbReference>
<gene>
    <name evidence="9" type="ORF">I6U51_22890</name>
</gene>
<evidence type="ECO:0000259" key="7">
    <source>
        <dbReference type="Pfam" id="PF25917"/>
    </source>
</evidence>
<keyword evidence="3 6" id="KW-0812">Transmembrane</keyword>
<keyword evidence="4 6" id="KW-1133">Transmembrane helix</keyword>
<accession>A0A934I3Q2</accession>
<dbReference type="Pfam" id="PF25963">
    <property type="entry name" value="Beta-barrel_AAEA"/>
    <property type="match status" value="1"/>
</dbReference>
<proteinExistence type="inferred from homology"/>
<dbReference type="InterPro" id="IPR050739">
    <property type="entry name" value="MFP"/>
</dbReference>
<evidence type="ECO:0000256" key="1">
    <source>
        <dbReference type="ARBA" id="ARBA00004167"/>
    </source>
</evidence>
<dbReference type="RefSeq" id="WP_211144862.1">
    <property type="nucleotide sequence ID" value="NZ_JAEEGB010000045.1"/>
</dbReference>